<evidence type="ECO:0008006" key="2">
    <source>
        <dbReference type="Google" id="ProtNLM"/>
    </source>
</evidence>
<dbReference type="EMBL" id="UINC01136427">
    <property type="protein sequence ID" value="SVD21188.1"/>
    <property type="molecule type" value="Genomic_DNA"/>
</dbReference>
<dbReference type="GO" id="GO:0004612">
    <property type="term" value="F:phosphoenolpyruvate carboxykinase (ATP) activity"/>
    <property type="evidence" value="ECO:0007669"/>
    <property type="project" value="InterPro"/>
</dbReference>
<dbReference type="GO" id="GO:0005524">
    <property type="term" value="F:ATP binding"/>
    <property type="evidence" value="ECO:0007669"/>
    <property type="project" value="InterPro"/>
</dbReference>
<feature type="non-terminal residue" evidence="1">
    <location>
        <position position="1"/>
    </location>
</feature>
<protein>
    <recommendedName>
        <fullName evidence="2">Phosphoenolpyruvate carboxykinase (ATP)</fullName>
    </recommendedName>
</protein>
<dbReference type="Gene3D" id="3.90.228.20">
    <property type="match status" value="1"/>
</dbReference>
<dbReference type="Pfam" id="PF01293">
    <property type="entry name" value="PEPCK_ATP"/>
    <property type="match status" value="1"/>
</dbReference>
<dbReference type="SUPFAM" id="SSF53795">
    <property type="entry name" value="PEP carboxykinase-like"/>
    <property type="match status" value="1"/>
</dbReference>
<name>A0A382TIF4_9ZZZZ</name>
<proteinExistence type="predicted"/>
<reference evidence="1" key="1">
    <citation type="submission" date="2018-05" db="EMBL/GenBank/DDBJ databases">
        <authorList>
            <person name="Lanie J.A."/>
            <person name="Ng W.-L."/>
            <person name="Kazmierczak K.M."/>
            <person name="Andrzejewski T.M."/>
            <person name="Davidsen T.M."/>
            <person name="Wayne K.J."/>
            <person name="Tettelin H."/>
            <person name="Glass J.I."/>
            <person name="Rusch D."/>
            <person name="Podicherti R."/>
            <person name="Tsui H.-C.T."/>
            <person name="Winkler M.E."/>
        </authorList>
    </citation>
    <scope>NUCLEOTIDE SEQUENCE</scope>
</reference>
<sequence length="126" mass="13611">TYANLLIKRVADFGAQVYLVNSGWTGGSGAPGGTGERFPIPVTRAIVSACQSGALLNCKTIHLDNLNLDIPREIPGVDSRYLNPRDTWEDKESYDAETKKLASLFADNITKFDIDAAIIEAGPKVT</sequence>
<dbReference type="InterPro" id="IPR013035">
    <property type="entry name" value="PEP_carboxykinase_C"/>
</dbReference>
<dbReference type="PANTHER" id="PTHR30031">
    <property type="entry name" value="PHOSPHOENOLPYRUVATE CARBOXYKINASE ATP"/>
    <property type="match status" value="1"/>
</dbReference>
<dbReference type="AlphaFoldDB" id="A0A382TIF4"/>
<gene>
    <name evidence="1" type="ORF">METZ01_LOCUS374042</name>
</gene>
<dbReference type="GO" id="GO:0005829">
    <property type="term" value="C:cytosol"/>
    <property type="evidence" value="ECO:0007669"/>
    <property type="project" value="TreeGrafter"/>
</dbReference>
<accession>A0A382TIF4</accession>
<dbReference type="GO" id="GO:0006094">
    <property type="term" value="P:gluconeogenesis"/>
    <property type="evidence" value="ECO:0007669"/>
    <property type="project" value="InterPro"/>
</dbReference>
<dbReference type="InterPro" id="IPR001272">
    <property type="entry name" value="PEP_carboxykinase_ATP"/>
</dbReference>
<organism evidence="1">
    <name type="scientific">marine metagenome</name>
    <dbReference type="NCBI Taxonomy" id="408172"/>
    <lineage>
        <taxon>unclassified sequences</taxon>
        <taxon>metagenomes</taxon>
        <taxon>ecological metagenomes</taxon>
    </lineage>
</organism>
<evidence type="ECO:0000313" key="1">
    <source>
        <dbReference type="EMBL" id="SVD21188.1"/>
    </source>
</evidence>
<dbReference type="PANTHER" id="PTHR30031:SF0">
    <property type="entry name" value="PHOSPHOENOLPYRUVATE CARBOXYKINASE (ATP)"/>
    <property type="match status" value="1"/>
</dbReference>